<dbReference type="Pfam" id="PF06013">
    <property type="entry name" value="WXG100"/>
    <property type="match status" value="1"/>
</dbReference>
<protein>
    <submittedName>
        <fullName evidence="1">WXG100 family type VII secretion target</fullName>
    </submittedName>
</protein>
<comment type="caution">
    <text evidence="1">The sequence shown here is derived from an EMBL/GenBank/DDBJ whole genome shotgun (WGS) entry which is preliminary data.</text>
</comment>
<dbReference type="InterPro" id="IPR010310">
    <property type="entry name" value="T7SS_ESAT-6-like"/>
</dbReference>
<dbReference type="EMBL" id="JBFAUK010000010">
    <property type="protein sequence ID" value="MEV5507761.1"/>
    <property type="molecule type" value="Genomic_DNA"/>
</dbReference>
<dbReference type="Proteomes" id="UP001552594">
    <property type="component" value="Unassembled WGS sequence"/>
</dbReference>
<gene>
    <name evidence="1" type="ORF">AB0L16_14980</name>
</gene>
<dbReference type="Gene3D" id="1.10.287.1060">
    <property type="entry name" value="ESAT-6-like"/>
    <property type="match status" value="1"/>
</dbReference>
<evidence type="ECO:0000313" key="1">
    <source>
        <dbReference type="EMBL" id="MEV5507761.1"/>
    </source>
</evidence>
<name>A0ABV3JXZ9_STRON</name>
<dbReference type="SUPFAM" id="SSF140453">
    <property type="entry name" value="EsxAB dimer-like"/>
    <property type="match status" value="1"/>
</dbReference>
<reference evidence="1 2" key="1">
    <citation type="submission" date="2024-06" db="EMBL/GenBank/DDBJ databases">
        <title>The Natural Products Discovery Center: Release of the First 8490 Sequenced Strains for Exploring Actinobacteria Biosynthetic Diversity.</title>
        <authorList>
            <person name="Kalkreuter E."/>
            <person name="Kautsar S.A."/>
            <person name="Yang D."/>
            <person name="Bader C.D."/>
            <person name="Teijaro C.N."/>
            <person name="Fluegel L."/>
            <person name="Davis C.M."/>
            <person name="Simpson J.R."/>
            <person name="Lauterbach L."/>
            <person name="Steele A.D."/>
            <person name="Gui C."/>
            <person name="Meng S."/>
            <person name="Li G."/>
            <person name="Viehrig K."/>
            <person name="Ye F."/>
            <person name="Su P."/>
            <person name="Kiefer A.F."/>
            <person name="Nichols A."/>
            <person name="Cepeda A.J."/>
            <person name="Yan W."/>
            <person name="Fan B."/>
            <person name="Jiang Y."/>
            <person name="Adhikari A."/>
            <person name="Zheng C.-J."/>
            <person name="Schuster L."/>
            <person name="Cowan T.M."/>
            <person name="Smanski M.J."/>
            <person name="Chevrette M.G."/>
            <person name="De Carvalho L.P.S."/>
            <person name="Shen B."/>
        </authorList>
    </citation>
    <scope>NUCLEOTIDE SEQUENCE [LARGE SCALE GENOMIC DNA]</scope>
    <source>
        <strain evidence="1 2">NPDC052347</strain>
    </source>
</reference>
<sequence length="101" mass="11351">MADDGAISVKFSKLHEITTELEDLLKDLNQKLEDLYGRTEKVVLGWEGEARDTFVEALDTWDKAMQDMEGAQRWLHSMVVTGHGNYAAAHRAVMNGWSGGR</sequence>
<dbReference type="InterPro" id="IPR036689">
    <property type="entry name" value="ESAT-6-like_sf"/>
</dbReference>
<accession>A0ABV3JXZ9</accession>
<keyword evidence="2" id="KW-1185">Reference proteome</keyword>
<dbReference type="RefSeq" id="WP_109281692.1">
    <property type="nucleotide sequence ID" value="NZ_JBFAUK010000010.1"/>
</dbReference>
<organism evidence="1 2">
    <name type="scientific">Streptomyces orinoci</name>
    <name type="common">Streptoverticillium orinoci</name>
    <dbReference type="NCBI Taxonomy" id="67339"/>
    <lineage>
        <taxon>Bacteria</taxon>
        <taxon>Bacillati</taxon>
        <taxon>Actinomycetota</taxon>
        <taxon>Actinomycetes</taxon>
        <taxon>Kitasatosporales</taxon>
        <taxon>Streptomycetaceae</taxon>
        <taxon>Streptomyces</taxon>
    </lineage>
</organism>
<proteinExistence type="predicted"/>
<evidence type="ECO:0000313" key="2">
    <source>
        <dbReference type="Proteomes" id="UP001552594"/>
    </source>
</evidence>